<dbReference type="InterPro" id="IPR011009">
    <property type="entry name" value="Kinase-like_dom_sf"/>
</dbReference>
<dbReference type="GO" id="GO:0004305">
    <property type="term" value="F:ethanolamine kinase activity"/>
    <property type="evidence" value="ECO:0007669"/>
    <property type="project" value="TreeGrafter"/>
</dbReference>
<dbReference type="GO" id="GO:0006646">
    <property type="term" value="P:phosphatidylethanolamine biosynthetic process"/>
    <property type="evidence" value="ECO:0007669"/>
    <property type="project" value="TreeGrafter"/>
</dbReference>
<dbReference type="PANTHER" id="PTHR22603">
    <property type="entry name" value="CHOLINE/ETHANOALAMINE KINASE"/>
    <property type="match status" value="1"/>
</dbReference>
<feature type="region of interest" description="Disordered" evidence="2">
    <location>
        <begin position="144"/>
        <end position="166"/>
    </location>
</feature>
<name>A0AAD3TXY1_9TREE</name>
<dbReference type="Gene3D" id="3.90.1200.10">
    <property type="match status" value="1"/>
</dbReference>
<dbReference type="Gene3D" id="3.30.200.20">
    <property type="entry name" value="Phosphorylase Kinase, domain 1"/>
    <property type="match status" value="1"/>
</dbReference>
<dbReference type="GO" id="GO:0004103">
    <property type="term" value="F:choline kinase activity"/>
    <property type="evidence" value="ECO:0007669"/>
    <property type="project" value="TreeGrafter"/>
</dbReference>
<dbReference type="GO" id="GO:0005737">
    <property type="term" value="C:cytoplasm"/>
    <property type="evidence" value="ECO:0007669"/>
    <property type="project" value="TreeGrafter"/>
</dbReference>
<sequence>MAFNPSTQPLDLGTPISPMLGAQRTPQSPAIGASGLPRPALRTGSTGSFSKLADFWLDGTPSTPGTPAESISIVKGVPHVGLSIDASEWRHPIFKQKVLGILRRLNVPRWTHPSLTGSSIHLQKVSGALTNAVFFVSFNPNPEPTSPSMSPMLTPTMPPSDPENPPVVAEGEYPQTLLLRVYGVSTDQLISRDEELRILHVLSETYGLGPRMYGTFANGRVEQFFPSRALVPAELREPLIARGIARRMRELHSADLILLGYKEGRETEPQIWKCVNDWMEPAQEILNALEGIGGKWEMWVAQFGLHKFREELEAYHQWVMAQPDKGKGVVFSHNDTQYGNLLLLDAEIPAGMPPHHKYIVVDFEYAAPNCRGYDIANHFHEWRANYHDPVSPHLLHGHGDYPTLEQRQDWYRAYLSVQMSVGEEKLCKRAEIAQERVDVLEREVRIWSPACAAMWCLWGVISAEEQVRAYVANPDMDSSDLEFDYLEYALERRRMFVDEVKTLGVPL</sequence>
<gene>
    <name evidence="3" type="ORF">CspeluHIS016_0504840</name>
</gene>
<dbReference type="AlphaFoldDB" id="A0AAD3TXY1"/>
<comment type="similarity">
    <text evidence="1">Belongs to the choline/ethanolamine kinase family.</text>
</comment>
<dbReference type="Proteomes" id="UP001222932">
    <property type="component" value="Unassembled WGS sequence"/>
</dbReference>
<reference evidence="3" key="2">
    <citation type="submission" date="2023-06" db="EMBL/GenBank/DDBJ databases">
        <authorList>
            <person name="Kobayashi Y."/>
            <person name="Kayamori A."/>
            <person name="Aoki K."/>
            <person name="Shiwa Y."/>
            <person name="Fujita N."/>
            <person name="Sugita T."/>
            <person name="Iwasaki W."/>
            <person name="Tanaka N."/>
            <person name="Takashima M."/>
        </authorList>
    </citation>
    <scope>NUCLEOTIDE SEQUENCE</scope>
    <source>
        <strain evidence="3">HIS016</strain>
    </source>
</reference>
<accession>A0AAD3TXY1</accession>
<protein>
    <recommendedName>
        <fullName evidence="5">Kinase-like protein</fullName>
    </recommendedName>
</protein>
<dbReference type="CDD" id="cd05157">
    <property type="entry name" value="ETNK_euk"/>
    <property type="match status" value="1"/>
</dbReference>
<evidence type="ECO:0000256" key="1">
    <source>
        <dbReference type="ARBA" id="ARBA00038211"/>
    </source>
</evidence>
<evidence type="ECO:0000313" key="4">
    <source>
        <dbReference type="Proteomes" id="UP001222932"/>
    </source>
</evidence>
<proteinExistence type="inferred from homology"/>
<comment type="caution">
    <text evidence="3">The sequence shown here is derived from an EMBL/GenBank/DDBJ whole genome shotgun (WGS) entry which is preliminary data.</text>
</comment>
<dbReference type="PANTHER" id="PTHR22603:SF93">
    <property type="entry name" value="RE24176P"/>
    <property type="match status" value="1"/>
</dbReference>
<dbReference type="SUPFAM" id="SSF56112">
    <property type="entry name" value="Protein kinase-like (PK-like)"/>
    <property type="match status" value="1"/>
</dbReference>
<keyword evidence="4" id="KW-1185">Reference proteome</keyword>
<dbReference type="EMBL" id="BTCM01000005">
    <property type="protein sequence ID" value="GMK58452.1"/>
    <property type="molecule type" value="Genomic_DNA"/>
</dbReference>
<dbReference type="Pfam" id="PF01633">
    <property type="entry name" value="Choline_kinase"/>
    <property type="match status" value="1"/>
</dbReference>
<feature type="compositionally biased region" description="Pro residues" evidence="2">
    <location>
        <begin position="156"/>
        <end position="165"/>
    </location>
</feature>
<evidence type="ECO:0008006" key="5">
    <source>
        <dbReference type="Google" id="ProtNLM"/>
    </source>
</evidence>
<evidence type="ECO:0000256" key="2">
    <source>
        <dbReference type="SAM" id="MobiDB-lite"/>
    </source>
</evidence>
<feature type="region of interest" description="Disordered" evidence="2">
    <location>
        <begin position="1"/>
        <end position="43"/>
    </location>
</feature>
<evidence type="ECO:0000313" key="3">
    <source>
        <dbReference type="EMBL" id="GMK58452.1"/>
    </source>
</evidence>
<reference evidence="3" key="1">
    <citation type="journal article" date="2023" name="BMC Genomics">
        <title>Chromosome-level genome assemblies of Cutaneotrichosporon spp. (Trichosporonales, Basidiomycota) reveal imbalanced evolution between nucleotide sequences and chromosome synteny.</title>
        <authorList>
            <person name="Kobayashi Y."/>
            <person name="Kayamori A."/>
            <person name="Aoki K."/>
            <person name="Shiwa Y."/>
            <person name="Matsutani M."/>
            <person name="Fujita N."/>
            <person name="Sugita T."/>
            <person name="Iwasaki W."/>
            <person name="Tanaka N."/>
            <person name="Takashima M."/>
        </authorList>
    </citation>
    <scope>NUCLEOTIDE SEQUENCE</scope>
    <source>
        <strain evidence="3">HIS016</strain>
    </source>
</reference>
<organism evidence="3 4">
    <name type="scientific">Cutaneotrichosporon spelunceum</name>
    <dbReference type="NCBI Taxonomy" id="1672016"/>
    <lineage>
        <taxon>Eukaryota</taxon>
        <taxon>Fungi</taxon>
        <taxon>Dikarya</taxon>
        <taxon>Basidiomycota</taxon>
        <taxon>Agaricomycotina</taxon>
        <taxon>Tremellomycetes</taxon>
        <taxon>Trichosporonales</taxon>
        <taxon>Trichosporonaceae</taxon>
        <taxon>Cutaneotrichosporon</taxon>
    </lineage>
</organism>
<feature type="compositionally biased region" description="Low complexity" evidence="2">
    <location>
        <begin position="146"/>
        <end position="155"/>
    </location>
</feature>